<evidence type="ECO:0000313" key="2">
    <source>
        <dbReference type="Proteomes" id="UP000249499"/>
    </source>
</evidence>
<evidence type="ECO:0000313" key="1">
    <source>
        <dbReference type="EMBL" id="WFR95960.1"/>
    </source>
</evidence>
<organism evidence="1 2">
    <name type="scientific">Rhizobium tumorigenes</name>
    <dbReference type="NCBI Taxonomy" id="2041385"/>
    <lineage>
        <taxon>Bacteria</taxon>
        <taxon>Pseudomonadati</taxon>
        <taxon>Pseudomonadota</taxon>
        <taxon>Alphaproteobacteria</taxon>
        <taxon>Hyphomicrobiales</taxon>
        <taxon>Rhizobiaceae</taxon>
        <taxon>Rhizobium/Agrobacterium group</taxon>
        <taxon>Rhizobium</taxon>
    </lineage>
</organism>
<dbReference type="Gene3D" id="3.40.50.300">
    <property type="entry name" value="P-loop containing nucleotide triphosphate hydrolases"/>
    <property type="match status" value="1"/>
</dbReference>
<reference evidence="2" key="2">
    <citation type="journal article" date="2023" name="MicrobiologyOpen">
        <title>Genomics of the tumorigenes clade of the family Rhizobiaceae and description of Rhizobium rhododendri sp. nov.</title>
        <authorList>
            <person name="Kuzmanovic N."/>
            <person name="diCenzo G.C."/>
            <person name="Bunk B."/>
            <person name="Sproeer C."/>
            <person name="Fruehling A."/>
            <person name="Neumann-Schaal M."/>
            <person name="Overmann J."/>
            <person name="Smalla K."/>
        </authorList>
    </citation>
    <scope>NUCLEOTIDE SEQUENCE [LARGE SCALE GENOMIC DNA]</scope>
    <source>
        <strain evidence="2">1078</strain>
    </source>
</reference>
<accession>A0AAF1K591</accession>
<proteinExistence type="predicted"/>
<sequence length="203" mass="22308">MNEGFGAALYDCLERFALETHLQFPRDTSVRNPVCGRQFIEETRALARTHEHLVIDLSGAGDQIAAIAFAMADLVLIPFLPHQPDAAPFVRTIELLDILSSHRSQPLRRAVFLASHDTISPRVHLEISGQLIRRGLATFPVSFQDPPQQVVATGKVRCIDHTEVAAENAASFPKADIARFTQYALNAALHPKHSTITRALAAS</sequence>
<dbReference type="InterPro" id="IPR027417">
    <property type="entry name" value="P-loop_NTPase"/>
</dbReference>
<name>A0AAF1K591_9HYPH</name>
<dbReference type="RefSeq" id="WP_133255555.1">
    <property type="nucleotide sequence ID" value="NZ_CP117255.1"/>
</dbReference>
<reference evidence="1 2" key="1">
    <citation type="journal article" date="2018" name="Sci. Rep.">
        <title>Rhizobium tumorigenes sp. nov., a novel plant tumorigenic bacterium isolated from cane gall tumors on thornless blackberry.</title>
        <authorList>
            <person name="Kuzmanovi N."/>
            <person name="Smalla K."/>
            <person name="Gronow S."/>
            <person name="PuBawska J."/>
        </authorList>
    </citation>
    <scope>NUCLEOTIDE SEQUENCE [LARGE SCALE GENOMIC DNA]</scope>
    <source>
        <strain evidence="1 2">1078</strain>
    </source>
</reference>
<protein>
    <recommendedName>
        <fullName evidence="3">Chromosome partitioning protein ParA</fullName>
    </recommendedName>
</protein>
<evidence type="ECO:0008006" key="3">
    <source>
        <dbReference type="Google" id="ProtNLM"/>
    </source>
</evidence>
<dbReference type="AlphaFoldDB" id="A0AAF1K591"/>
<dbReference type="EMBL" id="CP117255">
    <property type="protein sequence ID" value="WFR95960.1"/>
    <property type="molecule type" value="Genomic_DNA"/>
</dbReference>
<dbReference type="KEGG" id="rtu:PR017_02070"/>
<keyword evidence="2" id="KW-1185">Reference proteome</keyword>
<gene>
    <name evidence="1" type="ORF">PR017_02070</name>
</gene>
<dbReference type="Proteomes" id="UP000249499">
    <property type="component" value="Chromosome"/>
</dbReference>